<accession>A0A0R1Z1Q6</accession>
<feature type="region of interest" description="Disordered" evidence="1">
    <location>
        <begin position="31"/>
        <end position="54"/>
    </location>
</feature>
<dbReference type="Proteomes" id="UP000051010">
    <property type="component" value="Unassembled WGS sequence"/>
</dbReference>
<dbReference type="EMBL" id="AZFZ01000003">
    <property type="protein sequence ID" value="KRM45529.1"/>
    <property type="molecule type" value="Genomic_DNA"/>
</dbReference>
<organism evidence="2 3">
    <name type="scientific">Lentilactobacillus parafarraginis DSM 18390 = JCM 14109</name>
    <dbReference type="NCBI Taxonomy" id="1423786"/>
    <lineage>
        <taxon>Bacteria</taxon>
        <taxon>Bacillati</taxon>
        <taxon>Bacillota</taxon>
        <taxon>Bacilli</taxon>
        <taxon>Lactobacillales</taxon>
        <taxon>Lactobacillaceae</taxon>
        <taxon>Lentilactobacillus</taxon>
    </lineage>
</organism>
<sequence length="238" mass="26023">MICGAILILLAALYFVPPMINHSASGTASVSSTAASEKSHHKKRVSTKQQDPNDIDHAPLYRVGQYYDSARYGRIKLRGIATRQNLTFNRKKLTTTINWAKICSNTPKTAEQRSNSASDYNLAQVSNPYTYLKVSYTVSNHFANPVTFGGLKQVELANSNILDGTDELVIDDGQSENLAAHSRHTFTIHVLVDKFTGTAQPQSVRLTFAGSKSAATLNSVSSGFSVSLPFTYDQHAHV</sequence>
<protein>
    <submittedName>
        <fullName evidence="2">Uncharacterized protein</fullName>
    </submittedName>
</protein>
<dbReference type="PATRIC" id="fig|1423786.4.peg.1460"/>
<gene>
    <name evidence="2" type="ORF">FD47_GL001361</name>
</gene>
<evidence type="ECO:0000313" key="2">
    <source>
        <dbReference type="EMBL" id="KRM45529.1"/>
    </source>
</evidence>
<name>A0A0R1Z1Q6_9LACO</name>
<reference evidence="2 3" key="1">
    <citation type="journal article" date="2015" name="Genome Announc.">
        <title>Expanding the biotechnology potential of lactobacilli through comparative genomics of 213 strains and associated genera.</title>
        <authorList>
            <person name="Sun Z."/>
            <person name="Harris H.M."/>
            <person name="McCann A."/>
            <person name="Guo C."/>
            <person name="Argimon S."/>
            <person name="Zhang W."/>
            <person name="Yang X."/>
            <person name="Jeffery I.B."/>
            <person name="Cooney J.C."/>
            <person name="Kagawa T.F."/>
            <person name="Liu W."/>
            <person name="Song Y."/>
            <person name="Salvetti E."/>
            <person name="Wrobel A."/>
            <person name="Rasinkangas P."/>
            <person name="Parkhill J."/>
            <person name="Rea M.C."/>
            <person name="O'Sullivan O."/>
            <person name="Ritari J."/>
            <person name="Douillard F.P."/>
            <person name="Paul Ross R."/>
            <person name="Yang R."/>
            <person name="Briner A.E."/>
            <person name="Felis G.E."/>
            <person name="de Vos W.M."/>
            <person name="Barrangou R."/>
            <person name="Klaenhammer T.R."/>
            <person name="Caufield P.W."/>
            <person name="Cui Y."/>
            <person name="Zhang H."/>
            <person name="O'Toole P.W."/>
        </authorList>
    </citation>
    <scope>NUCLEOTIDE SEQUENCE [LARGE SCALE GENOMIC DNA]</scope>
    <source>
        <strain evidence="2 3">DSM 18390</strain>
    </source>
</reference>
<comment type="caution">
    <text evidence="2">The sequence shown here is derived from an EMBL/GenBank/DDBJ whole genome shotgun (WGS) entry which is preliminary data.</text>
</comment>
<evidence type="ECO:0000313" key="3">
    <source>
        <dbReference type="Proteomes" id="UP000051010"/>
    </source>
</evidence>
<proteinExistence type="predicted"/>
<dbReference type="AlphaFoldDB" id="A0A0R1Z1Q6"/>
<evidence type="ECO:0000256" key="1">
    <source>
        <dbReference type="SAM" id="MobiDB-lite"/>
    </source>
</evidence>